<feature type="transmembrane region" description="Helical" evidence="7">
    <location>
        <begin position="135"/>
        <end position="157"/>
    </location>
</feature>
<evidence type="ECO:0000259" key="8">
    <source>
        <dbReference type="PROSITE" id="PS50850"/>
    </source>
</evidence>
<comment type="subcellular location">
    <subcellularLocation>
        <location evidence="1">Membrane</location>
        <topology evidence="1">Multi-pass membrane protein</topology>
    </subcellularLocation>
</comment>
<dbReference type="Proteomes" id="UP000770717">
    <property type="component" value="Unassembled WGS sequence"/>
</dbReference>
<dbReference type="PROSITE" id="PS50850">
    <property type="entry name" value="MFS"/>
    <property type="match status" value="1"/>
</dbReference>
<evidence type="ECO:0000256" key="2">
    <source>
        <dbReference type="ARBA" id="ARBA00008335"/>
    </source>
</evidence>
<keyword evidence="10" id="KW-1185">Reference proteome</keyword>
<gene>
    <name evidence="9" type="ORF">GDO78_022837</name>
</gene>
<dbReference type="InterPro" id="IPR020846">
    <property type="entry name" value="MFS_dom"/>
</dbReference>
<dbReference type="OrthoDB" id="196650at2759"/>
<evidence type="ECO:0000256" key="7">
    <source>
        <dbReference type="SAM" id="Phobius"/>
    </source>
</evidence>
<keyword evidence="6 7" id="KW-0472">Membrane</keyword>
<dbReference type="Pfam" id="PF07690">
    <property type="entry name" value="MFS_1"/>
    <property type="match status" value="1"/>
</dbReference>
<dbReference type="PANTHER" id="PTHR23504">
    <property type="entry name" value="MAJOR FACILITATOR SUPERFAMILY DOMAIN-CONTAINING PROTEIN 10"/>
    <property type="match status" value="1"/>
</dbReference>
<evidence type="ECO:0000256" key="3">
    <source>
        <dbReference type="ARBA" id="ARBA00022448"/>
    </source>
</evidence>
<protein>
    <recommendedName>
        <fullName evidence="8">Major facilitator superfamily (MFS) profile domain-containing protein</fullName>
    </recommendedName>
</protein>
<dbReference type="GO" id="GO:0031526">
    <property type="term" value="C:brush border membrane"/>
    <property type="evidence" value="ECO:0007669"/>
    <property type="project" value="TreeGrafter"/>
</dbReference>
<reference evidence="9" key="1">
    <citation type="thesis" date="2020" institute="ProQuest LLC" country="789 East Eisenhower Parkway, Ann Arbor, MI, USA">
        <title>Comparative Genomics and Chromosome Evolution.</title>
        <authorList>
            <person name="Mudd A.B."/>
        </authorList>
    </citation>
    <scope>NUCLEOTIDE SEQUENCE</scope>
    <source>
        <strain evidence="9">HN-11 Male</strain>
        <tissue evidence="9">Kidney and liver</tissue>
    </source>
</reference>
<evidence type="ECO:0000256" key="4">
    <source>
        <dbReference type="ARBA" id="ARBA00022692"/>
    </source>
</evidence>
<dbReference type="AlphaFoldDB" id="A0A8J6EC51"/>
<evidence type="ECO:0000256" key="1">
    <source>
        <dbReference type="ARBA" id="ARBA00004141"/>
    </source>
</evidence>
<evidence type="ECO:0000256" key="6">
    <source>
        <dbReference type="ARBA" id="ARBA00023136"/>
    </source>
</evidence>
<accession>A0A8J6EC51</accession>
<proteinExistence type="inferred from homology"/>
<evidence type="ECO:0000313" key="10">
    <source>
        <dbReference type="Proteomes" id="UP000770717"/>
    </source>
</evidence>
<dbReference type="GO" id="GO:0022857">
    <property type="term" value="F:transmembrane transporter activity"/>
    <property type="evidence" value="ECO:0007669"/>
    <property type="project" value="InterPro"/>
</dbReference>
<dbReference type="InterPro" id="IPR036259">
    <property type="entry name" value="MFS_trans_sf"/>
</dbReference>
<dbReference type="EMBL" id="WNTK01008876">
    <property type="protein sequence ID" value="KAG9462911.1"/>
    <property type="molecule type" value="Genomic_DNA"/>
</dbReference>
<feature type="transmembrane region" description="Helical" evidence="7">
    <location>
        <begin position="102"/>
        <end position="123"/>
    </location>
</feature>
<keyword evidence="5 7" id="KW-1133">Transmembrane helix</keyword>
<keyword evidence="3" id="KW-0813">Transport</keyword>
<dbReference type="InterPro" id="IPR011701">
    <property type="entry name" value="MFS"/>
</dbReference>
<comment type="similarity">
    <text evidence="2">Belongs to the major facilitator superfamily.</text>
</comment>
<dbReference type="SUPFAM" id="SSF103473">
    <property type="entry name" value="MFS general substrate transporter"/>
    <property type="match status" value="1"/>
</dbReference>
<evidence type="ECO:0000256" key="5">
    <source>
        <dbReference type="ARBA" id="ARBA00022989"/>
    </source>
</evidence>
<name>A0A8J6EC51_ELECQ</name>
<evidence type="ECO:0000313" key="9">
    <source>
        <dbReference type="EMBL" id="KAG9462911.1"/>
    </source>
</evidence>
<dbReference type="Gene3D" id="1.20.1250.20">
    <property type="entry name" value="MFS general substrate transporter like domains"/>
    <property type="match status" value="1"/>
</dbReference>
<dbReference type="PANTHER" id="PTHR23504:SF31">
    <property type="entry name" value="MAJOR FACILITATOR SUPERFAMILY DOMAIN-CONTAINING PROTEIN 10"/>
    <property type="match status" value="1"/>
</dbReference>
<feature type="transmembrane region" description="Helical" evidence="7">
    <location>
        <begin position="40"/>
        <end position="62"/>
    </location>
</feature>
<sequence length="158" mass="17557">MEDMSDGHTWCRCLSSTQPGMMNERTAKTQQEPKEGSHRVITVVFLALLIDLLGFTLILPLLPSILDHYSKSNDGLYQTLQHTVDWFAGAVGVPQERRYNSVLFGGLIGSLFSLLQFICSPLNGAASDYAGRRRVLMINTVCTSLSLWYSIVCSINLL</sequence>
<organism evidence="9 10">
    <name type="scientific">Eleutherodactylus coqui</name>
    <name type="common">Puerto Rican coqui</name>
    <dbReference type="NCBI Taxonomy" id="57060"/>
    <lineage>
        <taxon>Eukaryota</taxon>
        <taxon>Metazoa</taxon>
        <taxon>Chordata</taxon>
        <taxon>Craniata</taxon>
        <taxon>Vertebrata</taxon>
        <taxon>Euteleostomi</taxon>
        <taxon>Amphibia</taxon>
        <taxon>Batrachia</taxon>
        <taxon>Anura</taxon>
        <taxon>Neobatrachia</taxon>
        <taxon>Hyloidea</taxon>
        <taxon>Eleutherodactylidae</taxon>
        <taxon>Eleutherodactylinae</taxon>
        <taxon>Eleutherodactylus</taxon>
        <taxon>Eleutherodactylus</taxon>
    </lineage>
</organism>
<keyword evidence="4 7" id="KW-0812">Transmembrane</keyword>
<comment type="caution">
    <text evidence="9">The sequence shown here is derived from an EMBL/GenBank/DDBJ whole genome shotgun (WGS) entry which is preliminary data.</text>
</comment>
<feature type="domain" description="Major facilitator superfamily (MFS) profile" evidence="8">
    <location>
        <begin position="40"/>
        <end position="158"/>
    </location>
</feature>